<dbReference type="SUPFAM" id="SSF140356">
    <property type="entry name" value="PPK N-terminal domain-like"/>
    <property type="match status" value="1"/>
</dbReference>
<keyword evidence="3 6" id="KW-0547">Nucleotide-binding</keyword>
<evidence type="ECO:0000313" key="14">
    <source>
        <dbReference type="Proteomes" id="UP000515312"/>
    </source>
</evidence>
<feature type="region of interest" description="Disordered" evidence="8">
    <location>
        <begin position="694"/>
        <end position="726"/>
    </location>
</feature>
<evidence type="ECO:0000259" key="11">
    <source>
        <dbReference type="Pfam" id="PF13090"/>
    </source>
</evidence>
<dbReference type="InterPro" id="IPR036830">
    <property type="entry name" value="PP_kinase_middle_dom_sf"/>
</dbReference>
<accession>A0A7G8BI59</accession>
<dbReference type="GO" id="GO:0009358">
    <property type="term" value="C:polyphosphate kinase complex"/>
    <property type="evidence" value="ECO:0007669"/>
    <property type="project" value="InterPro"/>
</dbReference>
<feature type="active site" description="Phosphohistidine intermediate" evidence="6">
    <location>
        <position position="438"/>
    </location>
</feature>
<dbReference type="InterPro" id="IPR024953">
    <property type="entry name" value="PP_kinase_middle"/>
</dbReference>
<feature type="binding site" evidence="6">
    <location>
        <position position="596"/>
    </location>
    <ligand>
        <name>ATP</name>
        <dbReference type="ChEBI" id="CHEBI:30616"/>
    </ligand>
</feature>
<dbReference type="HAMAP" id="MF_00347">
    <property type="entry name" value="Polyphosphate_kinase"/>
    <property type="match status" value="1"/>
</dbReference>
<dbReference type="AlphaFoldDB" id="A0A7G8BI59"/>
<dbReference type="Gene3D" id="1.20.58.310">
    <property type="entry name" value="Polyphosphate kinase N-terminal domain"/>
    <property type="match status" value="1"/>
</dbReference>
<feature type="binding site" evidence="6">
    <location>
        <position position="472"/>
    </location>
    <ligand>
        <name>ATP</name>
        <dbReference type="ChEBI" id="CHEBI:30616"/>
    </ligand>
</feature>
<name>A0A7G8BI59_9BACT</name>
<keyword evidence="2 6" id="KW-0808">Transferase</keyword>
<keyword evidence="6" id="KW-0460">Magnesium</keyword>
<dbReference type="NCBIfam" id="NF003921">
    <property type="entry name" value="PRK05443.2-2"/>
    <property type="match status" value="1"/>
</dbReference>
<dbReference type="GO" id="GO:0006799">
    <property type="term" value="P:polyphosphate biosynthetic process"/>
    <property type="evidence" value="ECO:0007669"/>
    <property type="project" value="UniProtKB-UniRule"/>
</dbReference>
<dbReference type="InterPro" id="IPR025198">
    <property type="entry name" value="PPK_N_dom"/>
</dbReference>
<keyword evidence="6" id="KW-0479">Metal-binding</keyword>
<dbReference type="PIRSF" id="PIRSF015589">
    <property type="entry name" value="PP_kinase"/>
    <property type="match status" value="1"/>
</dbReference>
<feature type="compositionally biased region" description="Basic residues" evidence="8">
    <location>
        <begin position="712"/>
        <end position="726"/>
    </location>
</feature>
<feature type="compositionally biased region" description="Basic and acidic residues" evidence="8">
    <location>
        <begin position="694"/>
        <end position="709"/>
    </location>
</feature>
<proteinExistence type="inferred from homology"/>
<dbReference type="Gene3D" id="3.30.1840.10">
    <property type="entry name" value="Polyphosphate kinase middle domain"/>
    <property type="match status" value="1"/>
</dbReference>
<dbReference type="SUPFAM" id="SSF56024">
    <property type="entry name" value="Phospholipase D/nuclease"/>
    <property type="match status" value="2"/>
</dbReference>
<evidence type="ECO:0000256" key="2">
    <source>
        <dbReference type="ARBA" id="ARBA00022679"/>
    </source>
</evidence>
<feature type="binding site" evidence="6">
    <location>
        <position position="50"/>
    </location>
    <ligand>
        <name>ATP</name>
        <dbReference type="ChEBI" id="CHEBI:30616"/>
    </ligand>
</feature>
<organism evidence="13 14">
    <name type="scientific">Alloacidobacterium dinghuense</name>
    <dbReference type="NCBI Taxonomy" id="2763107"/>
    <lineage>
        <taxon>Bacteria</taxon>
        <taxon>Pseudomonadati</taxon>
        <taxon>Acidobacteriota</taxon>
        <taxon>Terriglobia</taxon>
        <taxon>Terriglobales</taxon>
        <taxon>Acidobacteriaceae</taxon>
        <taxon>Alloacidobacterium</taxon>
    </lineage>
</organism>
<sequence length="726" mass="81634">MNARSTQPQNLLIGRDESWMQFNRRVLEEAQDTSNPLLERVKFLAITASNLDEFIEIRVAGLLQRIEDGYTDIGPEGVTPQQTLEALTEDMHSFMTQQYACWNQELQPALHEAGVRVLGWNELGDTAKEAATSFYQREVDPLLTPITIDPAHPFPRVLNKALCIALLLRRKRKGTAGPVLGVVTVPRALPRLVPLPCCSPGTHDFILLHDLIEKHAAGMYRGYEILSKAAFRVTRNSNLYFQEEEARSLLETVRTELHNRRKGDAVRLEIERRADAEIIDRLRINFELDELQVYRTDGPVNLSRLMNLYSDAPRPDLKFAPFVPHELRLNRKSADLFDELRHRDILLHHPYDSYDAVVGYIESAAADPNVISIKQTLYRTSSDSPMFRALVDAAQSKEVTVVVELMARFDEASNIRWARDLEDAGVQVFHGIVGLKTHCKLALLVRRDPDGTIRRYAHLGTGNYNPNTARFYTDLSLLTSDAAITAGVHSVFNYLTAHSESDDYAPLFVAPLTLAESFIRLIARETEHAKAGQPAHIIAKMNSLLEQSVIEALYAASQAGVQVDLIVRGICAIRPGLKGVSDNIRVRSIVGRFLEHSRIFYFANAGEEEFYCGSADWMPRNLFERCEVVFPVKDAQLCARLRNEILAAYLADTVKTRLLAGDGKYHRVRETALGKSLPAFSSQDFFMRVAEGKASADDIPKLPEEEQPKPKVPAKKVSSRRRVAAD</sequence>
<evidence type="ECO:0000259" key="9">
    <source>
        <dbReference type="Pfam" id="PF02503"/>
    </source>
</evidence>
<evidence type="ECO:0000313" key="13">
    <source>
        <dbReference type="EMBL" id="QNI32229.1"/>
    </source>
</evidence>
<comment type="PTM">
    <text evidence="6 7">An intermediate of this reaction is the autophosphorylated ppk in which a phosphate is covalently linked to a histidine residue through a N-P bond.</text>
</comment>
<evidence type="ECO:0000256" key="8">
    <source>
        <dbReference type="SAM" id="MobiDB-lite"/>
    </source>
</evidence>
<evidence type="ECO:0000259" key="10">
    <source>
        <dbReference type="Pfam" id="PF13089"/>
    </source>
</evidence>
<keyword evidence="1 6" id="KW-0597">Phosphoprotein</keyword>
<dbReference type="GO" id="GO:0046872">
    <property type="term" value="F:metal ion binding"/>
    <property type="evidence" value="ECO:0007669"/>
    <property type="project" value="UniProtKB-KW"/>
</dbReference>
<dbReference type="SUPFAM" id="SSF143724">
    <property type="entry name" value="PHP14-like"/>
    <property type="match status" value="1"/>
</dbReference>
<dbReference type="InterPro" id="IPR036832">
    <property type="entry name" value="PPK_N_dom_sf"/>
</dbReference>
<gene>
    <name evidence="13" type="primary">ppk1</name>
    <name evidence="6" type="synonym">ppk</name>
    <name evidence="13" type="ORF">H7849_25125</name>
</gene>
<dbReference type="Pfam" id="PF02503">
    <property type="entry name" value="PP_kinase"/>
    <property type="match status" value="1"/>
</dbReference>
<feature type="binding site" evidence="6">
    <location>
        <position position="568"/>
    </location>
    <ligand>
        <name>ATP</name>
        <dbReference type="ChEBI" id="CHEBI:30616"/>
    </ligand>
</feature>
<dbReference type="CDD" id="cd09168">
    <property type="entry name" value="PLDc_PaPPK1_C2_like"/>
    <property type="match status" value="1"/>
</dbReference>
<comment type="similarity">
    <text evidence="6 7">Belongs to the polyphosphate kinase 1 (PPK1) family.</text>
</comment>
<dbReference type="Pfam" id="PF17941">
    <property type="entry name" value="PP_kinase_C_1"/>
    <property type="match status" value="1"/>
</dbReference>
<dbReference type="Pfam" id="PF13089">
    <property type="entry name" value="PP_kinase_N"/>
    <property type="match status" value="1"/>
</dbReference>
<dbReference type="InterPro" id="IPR041108">
    <property type="entry name" value="PP_kinase_C_1"/>
</dbReference>
<dbReference type="PANTHER" id="PTHR30218:SF0">
    <property type="entry name" value="POLYPHOSPHATE KINASE"/>
    <property type="match status" value="1"/>
</dbReference>
<keyword evidence="14" id="KW-1185">Reference proteome</keyword>
<feature type="binding site" evidence="6">
    <location>
        <position position="379"/>
    </location>
    <ligand>
        <name>Mg(2+)</name>
        <dbReference type="ChEBI" id="CHEBI:18420"/>
    </ligand>
</feature>
<dbReference type="Gene3D" id="3.30.870.10">
    <property type="entry name" value="Endonuclease Chain A"/>
    <property type="match status" value="2"/>
</dbReference>
<evidence type="ECO:0000256" key="5">
    <source>
        <dbReference type="ARBA" id="ARBA00022840"/>
    </source>
</evidence>
<dbReference type="RefSeq" id="WP_186743184.1">
    <property type="nucleotide sequence ID" value="NZ_CP060394.1"/>
</dbReference>
<evidence type="ECO:0000256" key="4">
    <source>
        <dbReference type="ARBA" id="ARBA00022777"/>
    </source>
</evidence>
<evidence type="ECO:0000256" key="3">
    <source>
        <dbReference type="ARBA" id="ARBA00022741"/>
    </source>
</evidence>
<dbReference type="InterPro" id="IPR025200">
    <property type="entry name" value="PPK_C_dom2"/>
</dbReference>
<evidence type="ECO:0000256" key="7">
    <source>
        <dbReference type="RuleBase" id="RU003800"/>
    </source>
</evidence>
<feature type="domain" description="Polyphosphate kinase C-terminal" evidence="12">
    <location>
        <begin position="336"/>
        <end position="500"/>
    </location>
</feature>
<dbReference type="NCBIfam" id="NF003917">
    <property type="entry name" value="PRK05443.1-1"/>
    <property type="match status" value="1"/>
</dbReference>
<dbReference type="GO" id="GO:0005524">
    <property type="term" value="F:ATP binding"/>
    <property type="evidence" value="ECO:0007669"/>
    <property type="project" value="UniProtKB-KW"/>
</dbReference>
<dbReference type="GO" id="GO:0008976">
    <property type="term" value="F:polyphosphate kinase activity"/>
    <property type="evidence" value="ECO:0007669"/>
    <property type="project" value="UniProtKB-UniRule"/>
</dbReference>
<dbReference type="NCBIfam" id="TIGR03705">
    <property type="entry name" value="poly_P_kin"/>
    <property type="match status" value="1"/>
</dbReference>
<evidence type="ECO:0000256" key="1">
    <source>
        <dbReference type="ARBA" id="ARBA00022553"/>
    </source>
</evidence>
<dbReference type="NCBIfam" id="NF003918">
    <property type="entry name" value="PRK05443.1-2"/>
    <property type="match status" value="1"/>
</dbReference>
<reference evidence="13 14" key="1">
    <citation type="submission" date="2020-08" db="EMBL/GenBank/DDBJ databases">
        <title>Edaphobacter telluris sp. nov. and Acidobacterium dinghuensis sp. nov., two acidobacteria isolated from forest soil.</title>
        <authorList>
            <person name="Fu J."/>
            <person name="Qiu L."/>
        </authorList>
    </citation>
    <scope>NUCLEOTIDE SEQUENCE [LARGE SCALE GENOMIC DNA]</scope>
    <source>
        <strain evidence="13">4Y35</strain>
    </source>
</reference>
<dbReference type="Pfam" id="PF13090">
    <property type="entry name" value="PP_kinase_C"/>
    <property type="match status" value="1"/>
</dbReference>
<protein>
    <recommendedName>
        <fullName evidence="6 7">Polyphosphate kinase</fullName>
        <ecNumber evidence="6 7">2.7.4.1</ecNumber>
    </recommendedName>
    <alternativeName>
        <fullName evidence="6">ATP-polyphosphate phosphotransferase</fullName>
    </alternativeName>
    <alternativeName>
        <fullName evidence="6">Polyphosphoric acid kinase</fullName>
    </alternativeName>
</protein>
<dbReference type="InterPro" id="IPR003414">
    <property type="entry name" value="PP_kinase"/>
</dbReference>
<feature type="binding site" evidence="6">
    <location>
        <position position="408"/>
    </location>
    <ligand>
        <name>Mg(2+)</name>
        <dbReference type="ChEBI" id="CHEBI:18420"/>
    </ligand>
</feature>
<comment type="catalytic activity">
    <reaction evidence="6 7">
        <text>[phosphate](n) + ATP = [phosphate](n+1) + ADP</text>
        <dbReference type="Rhea" id="RHEA:19573"/>
        <dbReference type="Rhea" id="RHEA-COMP:9859"/>
        <dbReference type="Rhea" id="RHEA-COMP:14280"/>
        <dbReference type="ChEBI" id="CHEBI:16838"/>
        <dbReference type="ChEBI" id="CHEBI:30616"/>
        <dbReference type="ChEBI" id="CHEBI:456216"/>
        <dbReference type="EC" id="2.7.4.1"/>
    </reaction>
</comment>
<evidence type="ECO:0000259" key="12">
    <source>
        <dbReference type="Pfam" id="PF17941"/>
    </source>
</evidence>
<comment type="function">
    <text evidence="6 7">Catalyzes the reversible transfer of the terminal phosphate of ATP to form a long-chain polyphosphate (polyP).</text>
</comment>
<feature type="domain" description="Polyphosphate kinase C-terminal" evidence="11">
    <location>
        <begin position="507"/>
        <end position="671"/>
    </location>
</feature>
<dbReference type="PANTHER" id="PTHR30218">
    <property type="entry name" value="POLYPHOSPHATE KINASE"/>
    <property type="match status" value="1"/>
</dbReference>
<dbReference type="EMBL" id="CP060394">
    <property type="protein sequence ID" value="QNI32229.1"/>
    <property type="molecule type" value="Genomic_DNA"/>
</dbReference>
<dbReference type="KEGG" id="adin:H7849_25125"/>
<keyword evidence="5 6" id="KW-0067">ATP-binding</keyword>
<dbReference type="EC" id="2.7.4.1" evidence="6 7"/>
<feature type="domain" description="Polyphosphate kinase N-terminal" evidence="10">
    <location>
        <begin position="13"/>
        <end position="117"/>
    </location>
</feature>
<comment type="cofactor">
    <cofactor evidence="6">
        <name>Mg(2+)</name>
        <dbReference type="ChEBI" id="CHEBI:18420"/>
    </cofactor>
</comment>
<evidence type="ECO:0000256" key="6">
    <source>
        <dbReference type="HAMAP-Rule" id="MF_00347"/>
    </source>
</evidence>
<keyword evidence="4 6" id="KW-0418">Kinase</keyword>
<feature type="domain" description="Polyphosphate kinase middle" evidence="9">
    <location>
        <begin position="128"/>
        <end position="308"/>
    </location>
</feature>
<dbReference type="Proteomes" id="UP000515312">
    <property type="component" value="Chromosome"/>
</dbReference>